<evidence type="ECO:0000313" key="2">
    <source>
        <dbReference type="EMBL" id="OGK55496.1"/>
    </source>
</evidence>
<keyword evidence="1" id="KW-0472">Membrane</keyword>
<accession>A0A1F7JIS5</accession>
<name>A0A1F7JIS5_9BACT</name>
<gene>
    <name evidence="2" type="ORF">A3H78_05000</name>
</gene>
<keyword evidence="1" id="KW-0812">Transmembrane</keyword>
<comment type="caution">
    <text evidence="2">The sequence shown here is derived from an EMBL/GenBank/DDBJ whole genome shotgun (WGS) entry which is preliminary data.</text>
</comment>
<evidence type="ECO:0000313" key="3">
    <source>
        <dbReference type="Proteomes" id="UP000177418"/>
    </source>
</evidence>
<evidence type="ECO:0000256" key="1">
    <source>
        <dbReference type="SAM" id="Phobius"/>
    </source>
</evidence>
<keyword evidence="1" id="KW-1133">Transmembrane helix</keyword>
<feature type="transmembrane region" description="Helical" evidence="1">
    <location>
        <begin position="42"/>
        <end position="68"/>
    </location>
</feature>
<organism evidence="2 3">
    <name type="scientific">Candidatus Roizmanbacteria bacterium RIFCSPLOWO2_02_FULL_36_11</name>
    <dbReference type="NCBI Taxonomy" id="1802071"/>
    <lineage>
        <taxon>Bacteria</taxon>
        <taxon>Candidatus Roizmaniibacteriota</taxon>
    </lineage>
</organism>
<proteinExistence type="predicted"/>
<dbReference type="AlphaFoldDB" id="A0A1F7JIS5"/>
<sequence length="224" mass="23911">MSADSSQTAPSTEILSRPEPFPVYIVNNDGSRVAVKTVQTILGLWGAGLTVAGLLMGTVGIMFGLAWMRGPIEAVCIDRHWSVCSDFKTSFETSNPTLVGRYAPQDAGELGKTIGSLVGGIGNLMPLMQLAALSDQLVTQLSTTDLSDEGRKEVMSLLDEVSSLSDEVSQKADRPEVAAAMKEYRTAIDQVRSGLEQQDSGQLQTGLDALHKVSSQLQDLALKP</sequence>
<reference evidence="2 3" key="1">
    <citation type="journal article" date="2016" name="Nat. Commun.">
        <title>Thousands of microbial genomes shed light on interconnected biogeochemical processes in an aquifer system.</title>
        <authorList>
            <person name="Anantharaman K."/>
            <person name="Brown C.T."/>
            <person name="Hug L.A."/>
            <person name="Sharon I."/>
            <person name="Castelle C.J."/>
            <person name="Probst A.J."/>
            <person name="Thomas B.C."/>
            <person name="Singh A."/>
            <person name="Wilkins M.J."/>
            <person name="Karaoz U."/>
            <person name="Brodie E.L."/>
            <person name="Williams K.H."/>
            <person name="Hubbard S.S."/>
            <person name="Banfield J.F."/>
        </authorList>
    </citation>
    <scope>NUCLEOTIDE SEQUENCE [LARGE SCALE GENOMIC DNA]</scope>
</reference>
<dbReference type="EMBL" id="MGAV01000002">
    <property type="protein sequence ID" value="OGK55496.1"/>
    <property type="molecule type" value="Genomic_DNA"/>
</dbReference>
<dbReference type="Proteomes" id="UP000177418">
    <property type="component" value="Unassembled WGS sequence"/>
</dbReference>
<protein>
    <submittedName>
        <fullName evidence="2">Uncharacterized protein</fullName>
    </submittedName>
</protein>